<feature type="domain" description="Histidine kinase" evidence="15">
    <location>
        <begin position="1042"/>
        <end position="1251"/>
    </location>
</feature>
<dbReference type="Gene3D" id="1.10.287.130">
    <property type="match status" value="1"/>
</dbReference>
<protein>
    <recommendedName>
        <fullName evidence="3">histidine kinase</fullName>
        <ecNumber evidence="3">2.7.13.3</ecNumber>
    </recommendedName>
</protein>
<feature type="transmembrane region" description="Helical" evidence="14">
    <location>
        <begin position="388"/>
        <end position="409"/>
    </location>
</feature>
<feature type="transmembrane region" description="Helical" evidence="14">
    <location>
        <begin position="429"/>
        <end position="447"/>
    </location>
</feature>
<dbReference type="InterPro" id="IPR004358">
    <property type="entry name" value="Sig_transdc_His_kin-like_C"/>
</dbReference>
<evidence type="ECO:0000256" key="3">
    <source>
        <dbReference type="ARBA" id="ARBA00012438"/>
    </source>
</evidence>
<accession>A0A1I2IJ52</accession>
<dbReference type="CDD" id="cd06225">
    <property type="entry name" value="HAMP"/>
    <property type="match status" value="1"/>
</dbReference>
<evidence type="ECO:0000256" key="13">
    <source>
        <dbReference type="ARBA" id="ARBA00023136"/>
    </source>
</evidence>
<feature type="transmembrane region" description="Helical" evidence="14">
    <location>
        <begin position="350"/>
        <end position="368"/>
    </location>
</feature>
<dbReference type="InterPro" id="IPR036890">
    <property type="entry name" value="HATPase_C_sf"/>
</dbReference>
<dbReference type="SMART" id="SM00387">
    <property type="entry name" value="HATPase_c"/>
    <property type="match status" value="1"/>
</dbReference>
<keyword evidence="9 17" id="KW-0418">Kinase</keyword>
<feature type="transmembrane region" description="Helical" evidence="14">
    <location>
        <begin position="453"/>
        <end position="471"/>
    </location>
</feature>
<dbReference type="PRINTS" id="PR00344">
    <property type="entry name" value="BCTRLSENSOR"/>
</dbReference>
<organism evidence="17 18">
    <name type="scientific">Thermoflexibacter ruber</name>
    <dbReference type="NCBI Taxonomy" id="1003"/>
    <lineage>
        <taxon>Bacteria</taxon>
        <taxon>Pseudomonadati</taxon>
        <taxon>Bacteroidota</taxon>
        <taxon>Cytophagia</taxon>
        <taxon>Cytophagales</taxon>
        <taxon>Thermoflexibacteraceae</taxon>
        <taxon>Thermoflexibacter</taxon>
    </lineage>
</organism>
<keyword evidence="4" id="KW-1003">Cell membrane</keyword>
<keyword evidence="6" id="KW-0808">Transferase</keyword>
<keyword evidence="7 14" id="KW-0812">Transmembrane</keyword>
<dbReference type="InterPro" id="IPR036097">
    <property type="entry name" value="HisK_dim/P_sf"/>
</dbReference>
<comment type="catalytic activity">
    <reaction evidence="1">
        <text>ATP + protein L-histidine = ADP + protein N-phospho-L-histidine.</text>
        <dbReference type="EC" id="2.7.13.3"/>
    </reaction>
</comment>
<dbReference type="InterPro" id="IPR005467">
    <property type="entry name" value="His_kinase_dom"/>
</dbReference>
<evidence type="ECO:0000256" key="11">
    <source>
        <dbReference type="ARBA" id="ARBA00022989"/>
    </source>
</evidence>
<dbReference type="InterPro" id="IPR003660">
    <property type="entry name" value="HAMP_dom"/>
</dbReference>
<keyword evidence="8" id="KW-0547">Nucleotide-binding</keyword>
<evidence type="ECO:0000313" key="17">
    <source>
        <dbReference type="EMBL" id="SFF41683.1"/>
    </source>
</evidence>
<dbReference type="InterPro" id="IPR050398">
    <property type="entry name" value="HssS/ArlS-like"/>
</dbReference>
<keyword evidence="18" id="KW-1185">Reference proteome</keyword>
<dbReference type="CDD" id="cd00082">
    <property type="entry name" value="HisKA"/>
    <property type="match status" value="1"/>
</dbReference>
<feature type="transmembrane region" description="Helical" evidence="14">
    <location>
        <begin position="307"/>
        <end position="330"/>
    </location>
</feature>
<feature type="transmembrane region" description="Helical" evidence="14">
    <location>
        <begin position="783"/>
        <end position="804"/>
    </location>
</feature>
<evidence type="ECO:0000256" key="8">
    <source>
        <dbReference type="ARBA" id="ARBA00022741"/>
    </source>
</evidence>
<name>A0A1I2IJ52_9BACT</name>
<gene>
    <name evidence="17" type="ORF">SAMN04488541_103243</name>
</gene>
<feature type="transmembrane region" description="Helical" evidence="14">
    <location>
        <begin position="946"/>
        <end position="971"/>
    </location>
</feature>
<dbReference type="InterPro" id="IPR003594">
    <property type="entry name" value="HATPase_dom"/>
</dbReference>
<keyword evidence="11 14" id="KW-1133">Transmembrane helix</keyword>
<dbReference type="EC" id="2.7.13.3" evidence="3"/>
<evidence type="ECO:0000256" key="12">
    <source>
        <dbReference type="ARBA" id="ARBA00023012"/>
    </source>
</evidence>
<evidence type="ECO:0000256" key="6">
    <source>
        <dbReference type="ARBA" id="ARBA00022679"/>
    </source>
</evidence>
<dbReference type="InterPro" id="IPR003661">
    <property type="entry name" value="HisK_dim/P_dom"/>
</dbReference>
<dbReference type="PANTHER" id="PTHR45528">
    <property type="entry name" value="SENSOR HISTIDINE KINASE CPXA"/>
    <property type="match status" value="1"/>
</dbReference>
<evidence type="ECO:0000256" key="5">
    <source>
        <dbReference type="ARBA" id="ARBA00022553"/>
    </source>
</evidence>
<feature type="transmembrane region" description="Helical" evidence="14">
    <location>
        <begin position="483"/>
        <end position="503"/>
    </location>
</feature>
<evidence type="ECO:0000259" key="16">
    <source>
        <dbReference type="PROSITE" id="PS50885"/>
    </source>
</evidence>
<feature type="transmembrane region" description="Helical" evidence="14">
    <location>
        <begin position="742"/>
        <end position="763"/>
    </location>
</feature>
<sequence length="1265" mass="145824">MYQLYPKRKHSMFFYLTKYVREILIKLPPYTHLIVALFFLLFTVLLSAVDFDFFASSPDSYAQEVSANLRREFDIAHSSLTDFKSQLAAQPLALGFFDKLTYRGKYPIFIYRNDEIIYWTDHKYAIDPENLTGKFAEFVIESGNGVYAVIKEHERIAGERVSLVVVIPIYQRYKIDNQYLKKTNLNPDIFPDDKVSISISYLEGKPIKSGDGRYLFSIVFPENYSYAVFLSQKDLLLICIALTILFALLQIRGNLLEYIQHQKIWEGLVWLMVSLSSIRLLMLLFNFPSGLTKHDLFNAKIYASSIIAPSLGDLFLNILFLFVISGYIYLYHHQLFNYRIYSHYTLAKKIAIAIIFTLGTIGVLHLQYVTLETIYFNSQIRLDITSNLTYDILKVTCLLIFVMSSFIYFFISHVSSHLLLAINFSQKQILVSIILASLIYLITSLFLKNFSYVVLLLNAFYLSAITFLKFFRNIRLSSYFTYIYLFFIALTSALLGAYSNYIFEGRMDIAKKEKFANRILIGNDKLGEFLLSEAVKKIQEDQIISTRMLSSLAPIDLVVQKIKRQHLADSYFDKYDLNILLFNSNGQPYNYDLPYDSLWIKYNVEKYRTEDPHTFFINDLPANAKRYLSFISIKRKDMEIGKIILDLKSKKVVPNNVYPRLFLDRRFANYYEEENLSYAIYKNGKLWDSFGSFSYDNSFLNEFKDQDPESELVINNHRHFLVRGSDERQVIVTSTIYPLKNIISNFSFLFLLLLLFKVPLALLYEWCYRHSDLHFSFSSRIQLYLNIAFFLPLLIVSVLIISILNSDNKSTIQEEYIKVAENVAVNLSREVEEYQKNIILREQLLNKLSELARFTQTEISLFGKKGKLIGASNPTIYENNLLSELINPAALTQILQEHQSRVMLTESIGSLEYNSVYASIKSAEGELLGIIGLPFFESQRKSEEQIINILSTILNVFTFTFLGLLVLSYFASQVLTEPLRMITQRLKGTNLNIHNEPLDYKSDDEIGLLVGAYNKMLVQLEESKEALSKSEKESAWREMAKQVAHEIKNPLTPMKLTLQHIKRVIGEENPRLNMSLETLLTQIDILSDIATSFSSFANMPIPKNEEFEITEVLKQTVDLYENDGGNAKILLNMIEGKYYVNGDKQLMGRILTNLIINGIQAVPNTRTPEIVIFFRLSGTHNVLIEIADNGIGIAESIRHKVFLPNFSTKFTGSGIGLALAKRGIEHADGKIWFETEEGEGTSFFIELPLIRYQASEKEEFKLVLQ</sequence>
<evidence type="ECO:0000256" key="1">
    <source>
        <dbReference type="ARBA" id="ARBA00000085"/>
    </source>
</evidence>
<dbReference type="STRING" id="1003.SAMN04488541_103243"/>
<dbReference type="AlphaFoldDB" id="A0A1I2IJ52"/>
<keyword evidence="5" id="KW-0597">Phosphoprotein</keyword>
<feature type="transmembrane region" description="Helical" evidence="14">
    <location>
        <begin position="267"/>
        <end position="287"/>
    </location>
</feature>
<evidence type="ECO:0000256" key="9">
    <source>
        <dbReference type="ARBA" id="ARBA00022777"/>
    </source>
</evidence>
<dbReference type="GO" id="GO:0000155">
    <property type="term" value="F:phosphorelay sensor kinase activity"/>
    <property type="evidence" value="ECO:0007669"/>
    <property type="project" value="InterPro"/>
</dbReference>
<feature type="domain" description="HAMP" evidence="16">
    <location>
        <begin position="995"/>
        <end position="1025"/>
    </location>
</feature>
<dbReference type="GO" id="GO:0005886">
    <property type="term" value="C:plasma membrane"/>
    <property type="evidence" value="ECO:0007669"/>
    <property type="project" value="UniProtKB-SubCell"/>
</dbReference>
<dbReference type="GO" id="GO:0005524">
    <property type="term" value="F:ATP binding"/>
    <property type="evidence" value="ECO:0007669"/>
    <property type="project" value="UniProtKB-KW"/>
</dbReference>
<comment type="subcellular location">
    <subcellularLocation>
        <location evidence="2">Cell membrane</location>
        <topology evidence="2">Multi-pass membrane protein</topology>
    </subcellularLocation>
</comment>
<keyword evidence="12" id="KW-0902">Two-component regulatory system</keyword>
<evidence type="ECO:0000256" key="7">
    <source>
        <dbReference type="ARBA" id="ARBA00022692"/>
    </source>
</evidence>
<feature type="transmembrane region" description="Helical" evidence="14">
    <location>
        <begin position="235"/>
        <end position="255"/>
    </location>
</feature>
<evidence type="ECO:0000256" key="10">
    <source>
        <dbReference type="ARBA" id="ARBA00022840"/>
    </source>
</evidence>
<evidence type="ECO:0000256" key="14">
    <source>
        <dbReference type="SAM" id="Phobius"/>
    </source>
</evidence>
<reference evidence="17 18" key="1">
    <citation type="submission" date="2016-10" db="EMBL/GenBank/DDBJ databases">
        <authorList>
            <person name="de Groot N.N."/>
        </authorList>
    </citation>
    <scope>NUCLEOTIDE SEQUENCE [LARGE SCALE GENOMIC DNA]</scope>
    <source>
        <strain>GEY</strain>
        <strain evidence="18">DSM 9560</strain>
    </source>
</reference>
<evidence type="ECO:0000256" key="4">
    <source>
        <dbReference type="ARBA" id="ARBA00022475"/>
    </source>
</evidence>
<dbReference type="PROSITE" id="PS50885">
    <property type="entry name" value="HAMP"/>
    <property type="match status" value="1"/>
</dbReference>
<dbReference type="Pfam" id="PF02518">
    <property type="entry name" value="HATPase_c"/>
    <property type="match status" value="1"/>
</dbReference>
<dbReference type="SMART" id="SM00388">
    <property type="entry name" value="HisKA"/>
    <property type="match status" value="1"/>
</dbReference>
<dbReference type="PANTHER" id="PTHR45528:SF1">
    <property type="entry name" value="SENSOR HISTIDINE KINASE CPXA"/>
    <property type="match status" value="1"/>
</dbReference>
<dbReference type="SUPFAM" id="SSF55874">
    <property type="entry name" value="ATPase domain of HSP90 chaperone/DNA topoisomerase II/histidine kinase"/>
    <property type="match status" value="1"/>
</dbReference>
<dbReference type="EMBL" id="FONY01000032">
    <property type="protein sequence ID" value="SFF41683.1"/>
    <property type="molecule type" value="Genomic_DNA"/>
</dbReference>
<dbReference type="Proteomes" id="UP000199513">
    <property type="component" value="Unassembled WGS sequence"/>
</dbReference>
<dbReference type="Pfam" id="PF00512">
    <property type="entry name" value="HisKA"/>
    <property type="match status" value="1"/>
</dbReference>
<dbReference type="SUPFAM" id="SSF47384">
    <property type="entry name" value="Homodimeric domain of signal transducing histidine kinase"/>
    <property type="match status" value="1"/>
</dbReference>
<dbReference type="Gene3D" id="3.30.565.10">
    <property type="entry name" value="Histidine kinase-like ATPase, C-terminal domain"/>
    <property type="match status" value="1"/>
</dbReference>
<evidence type="ECO:0000259" key="15">
    <source>
        <dbReference type="PROSITE" id="PS50109"/>
    </source>
</evidence>
<dbReference type="PROSITE" id="PS50109">
    <property type="entry name" value="HIS_KIN"/>
    <property type="match status" value="1"/>
</dbReference>
<dbReference type="Gene3D" id="6.10.340.10">
    <property type="match status" value="1"/>
</dbReference>
<keyword evidence="10" id="KW-0067">ATP-binding</keyword>
<evidence type="ECO:0000256" key="2">
    <source>
        <dbReference type="ARBA" id="ARBA00004651"/>
    </source>
</evidence>
<evidence type="ECO:0000313" key="18">
    <source>
        <dbReference type="Proteomes" id="UP000199513"/>
    </source>
</evidence>
<proteinExistence type="predicted"/>
<keyword evidence="13 14" id="KW-0472">Membrane</keyword>